<proteinExistence type="inferred from homology"/>
<dbReference type="InterPro" id="IPR031330">
    <property type="entry name" value="Gly_Hdrlase_35_cat"/>
</dbReference>
<gene>
    <name evidence="8" type="ORF">NAG76_21805</name>
</gene>
<dbReference type="Proteomes" id="UP001056756">
    <property type="component" value="Chromosome"/>
</dbReference>
<dbReference type="PANTHER" id="PTHR23421">
    <property type="entry name" value="BETA-GALACTOSIDASE RELATED"/>
    <property type="match status" value="1"/>
</dbReference>
<evidence type="ECO:0000256" key="1">
    <source>
        <dbReference type="ARBA" id="ARBA00009809"/>
    </source>
</evidence>
<evidence type="ECO:0000256" key="4">
    <source>
        <dbReference type="PIRSR" id="PIRSR006336-1"/>
    </source>
</evidence>
<evidence type="ECO:0000313" key="9">
    <source>
        <dbReference type="Proteomes" id="UP001056756"/>
    </source>
</evidence>
<dbReference type="PRINTS" id="PR00742">
    <property type="entry name" value="GLHYDRLASE35"/>
</dbReference>
<dbReference type="SUPFAM" id="SSF49785">
    <property type="entry name" value="Galactose-binding domain-like"/>
    <property type="match status" value="1"/>
</dbReference>
<dbReference type="PROSITE" id="PS01182">
    <property type="entry name" value="GLYCOSYL_HYDROL_F35"/>
    <property type="match status" value="1"/>
</dbReference>
<dbReference type="InterPro" id="IPR017853">
    <property type="entry name" value="GH"/>
</dbReference>
<dbReference type="InterPro" id="IPR048913">
    <property type="entry name" value="BetaGal_gal-bd"/>
</dbReference>
<dbReference type="Pfam" id="PF21467">
    <property type="entry name" value="BetaGal_gal-bd"/>
    <property type="match status" value="1"/>
</dbReference>
<dbReference type="InterPro" id="IPR026283">
    <property type="entry name" value="B-gal_1-like"/>
</dbReference>
<evidence type="ECO:0000259" key="6">
    <source>
        <dbReference type="Pfam" id="PF21317"/>
    </source>
</evidence>
<evidence type="ECO:0000259" key="7">
    <source>
        <dbReference type="Pfam" id="PF21467"/>
    </source>
</evidence>
<evidence type="ECO:0000259" key="5">
    <source>
        <dbReference type="Pfam" id="PF01301"/>
    </source>
</evidence>
<dbReference type="InterPro" id="IPR019801">
    <property type="entry name" value="Glyco_hydro_35_CS"/>
</dbReference>
<comment type="similarity">
    <text evidence="1">Belongs to the glycosyl hydrolase 35 family.</text>
</comment>
<feature type="active site" description="Nucleophile" evidence="4">
    <location>
        <position position="234"/>
    </location>
</feature>
<dbReference type="KEGG" id="plig:NAG76_21805"/>
<dbReference type="Gene3D" id="3.20.20.80">
    <property type="entry name" value="Glycosidases"/>
    <property type="match status" value="1"/>
</dbReference>
<keyword evidence="2" id="KW-0378">Hydrolase</keyword>
<evidence type="ECO:0000313" key="8">
    <source>
        <dbReference type="EMBL" id="URN94422.1"/>
    </source>
</evidence>
<dbReference type="Gene3D" id="2.60.120.260">
    <property type="entry name" value="Galactose-binding domain-like"/>
    <property type="match status" value="2"/>
</dbReference>
<dbReference type="PIRSF" id="PIRSF006336">
    <property type="entry name" value="B-gal"/>
    <property type="match status" value="1"/>
</dbReference>
<sequence>MCIFQVKNNQFCMDEKPIRLLSGAIHYFRVVPEYWSDRLTKLKACGFNTVETYVPWNFHEVQPGKFNFEGMADIESFIKLAGEIGLYVIVRPSPYICAEWEFGGLPAWLLSDRNMRLRCMHQPFLDKVDAYYDVLLPKLKPLLCTNGGPIIAMQIENEYGSYGNDTNYLIYLKDSMIKRGMDVLLFTSDGPEHHMLQGGMVPDVLETVNFGSRAVEAFDMLRQYQPNGPVMCMEFWNGWFDHWGEEHHTREASDVAESLDEMLSADGSVNFYMFHGGTNFGFTSGANGLERNQYEPTITSYDYDVPLNESGEPTEKYFAVRNVVSKYIELPELNLPKPIPKKNYGMISVEKGVSLFKQLEKLSVPHETTCPESMEFYGQNDGFILYETFISGPREERELVIQECHDRALVYLDDKFMGVVERWDESTKVSFAVPSSGARIRILVENMGRINYGPYIADRKGITEGVRHGNQYLYGWKVHPLPLDNIEQLTFNTSNKTQSDPTFYKALLTIEEEPADTFLNCEGWIKGVVYINGFNLGRYWNKGPQKTLYIPAPLLRKGNNEIIVFELHGTDRLELTFQDSPILG</sequence>
<dbReference type="Pfam" id="PF01301">
    <property type="entry name" value="Glyco_hydro_35"/>
    <property type="match status" value="1"/>
</dbReference>
<name>A0A9J6ZE40_9BACL</name>
<evidence type="ECO:0000256" key="3">
    <source>
        <dbReference type="ARBA" id="ARBA00023295"/>
    </source>
</evidence>
<protein>
    <submittedName>
        <fullName evidence="8">Beta-galactosidase</fullName>
    </submittedName>
</protein>
<dbReference type="Pfam" id="PF21317">
    <property type="entry name" value="BetaGal_ABD_1"/>
    <property type="match status" value="1"/>
</dbReference>
<dbReference type="AlphaFoldDB" id="A0A9J6ZE40"/>
<dbReference type="SUPFAM" id="SSF51445">
    <property type="entry name" value="(Trans)glycosidases"/>
    <property type="match status" value="1"/>
</dbReference>
<dbReference type="EMBL" id="CP097899">
    <property type="protein sequence ID" value="URN94422.1"/>
    <property type="molecule type" value="Genomic_DNA"/>
</dbReference>
<feature type="domain" description="Beta-galactosidase 1-like first all-beta" evidence="6">
    <location>
        <begin position="371"/>
        <end position="481"/>
    </location>
</feature>
<dbReference type="InterPro" id="IPR008979">
    <property type="entry name" value="Galactose-bd-like_sf"/>
</dbReference>
<reference evidence="8" key="1">
    <citation type="submission" date="2022-05" db="EMBL/GenBank/DDBJ databases">
        <title>Novel bacterial taxa in a minimal lignocellulolytic consortium and its capacity to transform plastics disclosed by genome-resolved metagenomics.</title>
        <authorList>
            <person name="Rodriguez C.A.D."/>
            <person name="Diaz-Garcia L."/>
            <person name="Herrera K."/>
            <person name="Tarazona N.A."/>
            <person name="Sproer C."/>
            <person name="Overmann J."/>
            <person name="Jimenez D.J."/>
        </authorList>
    </citation>
    <scope>NUCLEOTIDE SEQUENCE</scope>
    <source>
        <strain evidence="8">MAG5</strain>
    </source>
</reference>
<dbReference type="InterPro" id="IPR048912">
    <property type="entry name" value="BetaGal1-like_ABD1"/>
</dbReference>
<feature type="domain" description="Beta-galactosidase galactose-binding" evidence="7">
    <location>
        <begin position="501"/>
        <end position="560"/>
    </location>
</feature>
<accession>A0A9J6ZE40</accession>
<dbReference type="InterPro" id="IPR001944">
    <property type="entry name" value="Glycoside_Hdrlase_35"/>
</dbReference>
<dbReference type="FunFam" id="3.20.20.80:FF:000115">
    <property type="entry name" value="Beta-galactosidase"/>
    <property type="match status" value="1"/>
</dbReference>
<keyword evidence="3" id="KW-0326">Glycosidase</keyword>
<organism evidence="8 9">
    <name type="scientific">Candidatus Pristimantibacillus lignocellulolyticus</name>
    <dbReference type="NCBI Taxonomy" id="2994561"/>
    <lineage>
        <taxon>Bacteria</taxon>
        <taxon>Bacillati</taxon>
        <taxon>Bacillota</taxon>
        <taxon>Bacilli</taxon>
        <taxon>Bacillales</taxon>
        <taxon>Paenibacillaceae</taxon>
        <taxon>Candidatus Pristimantibacillus</taxon>
    </lineage>
</organism>
<feature type="domain" description="Glycoside hydrolase 35 catalytic" evidence="5">
    <location>
        <begin position="10"/>
        <end position="326"/>
    </location>
</feature>
<dbReference type="GO" id="GO:0005975">
    <property type="term" value="P:carbohydrate metabolic process"/>
    <property type="evidence" value="ECO:0007669"/>
    <property type="project" value="InterPro"/>
</dbReference>
<evidence type="ECO:0000256" key="2">
    <source>
        <dbReference type="ARBA" id="ARBA00022801"/>
    </source>
</evidence>
<feature type="active site" description="Proton donor" evidence="4">
    <location>
        <position position="158"/>
    </location>
</feature>
<dbReference type="GO" id="GO:0004565">
    <property type="term" value="F:beta-galactosidase activity"/>
    <property type="evidence" value="ECO:0007669"/>
    <property type="project" value="InterPro"/>
</dbReference>